<sequence>MGPRSGLASLVRARTTPDAICERGPRGSHGRPGLMFLGVGAPPRHPRGRCSRAHNSSKPSRSHDSSAGSGAAPSHLRLHRDEIRPLAAGALLRSASEPLSPTLAGGRALLCSPLSYLVGSKFCSSPFLHWVVSGERRHCQPHSSGPGPPRADSRVGFSPALQLSL</sequence>
<proteinExistence type="predicted"/>
<keyword evidence="3" id="KW-1185">Reference proteome</keyword>
<dbReference type="Proteomes" id="UP001066276">
    <property type="component" value="Chromosome 10"/>
</dbReference>
<protein>
    <submittedName>
        <fullName evidence="2">Uncharacterized protein</fullName>
    </submittedName>
</protein>
<name>A0AAV7M1L2_PLEWA</name>
<dbReference type="EMBL" id="JANPWB010000014">
    <property type="protein sequence ID" value="KAJ1097636.1"/>
    <property type="molecule type" value="Genomic_DNA"/>
</dbReference>
<accession>A0AAV7M1L2</accession>
<evidence type="ECO:0000256" key="1">
    <source>
        <dbReference type="SAM" id="MobiDB-lite"/>
    </source>
</evidence>
<evidence type="ECO:0000313" key="2">
    <source>
        <dbReference type="EMBL" id="KAJ1097636.1"/>
    </source>
</evidence>
<gene>
    <name evidence="2" type="ORF">NDU88_002753</name>
</gene>
<comment type="caution">
    <text evidence="2">The sequence shown here is derived from an EMBL/GenBank/DDBJ whole genome shotgun (WGS) entry which is preliminary data.</text>
</comment>
<feature type="region of interest" description="Disordered" evidence="1">
    <location>
        <begin position="1"/>
        <end position="80"/>
    </location>
</feature>
<dbReference type="AlphaFoldDB" id="A0AAV7M1L2"/>
<organism evidence="2 3">
    <name type="scientific">Pleurodeles waltl</name>
    <name type="common">Iberian ribbed newt</name>
    <dbReference type="NCBI Taxonomy" id="8319"/>
    <lineage>
        <taxon>Eukaryota</taxon>
        <taxon>Metazoa</taxon>
        <taxon>Chordata</taxon>
        <taxon>Craniata</taxon>
        <taxon>Vertebrata</taxon>
        <taxon>Euteleostomi</taxon>
        <taxon>Amphibia</taxon>
        <taxon>Batrachia</taxon>
        <taxon>Caudata</taxon>
        <taxon>Salamandroidea</taxon>
        <taxon>Salamandridae</taxon>
        <taxon>Pleurodelinae</taxon>
        <taxon>Pleurodeles</taxon>
    </lineage>
</organism>
<reference evidence="2" key="1">
    <citation type="journal article" date="2022" name="bioRxiv">
        <title>Sequencing and chromosome-scale assembly of the giantPleurodeles waltlgenome.</title>
        <authorList>
            <person name="Brown T."/>
            <person name="Elewa A."/>
            <person name="Iarovenko S."/>
            <person name="Subramanian E."/>
            <person name="Araus A.J."/>
            <person name="Petzold A."/>
            <person name="Susuki M."/>
            <person name="Suzuki K.-i.T."/>
            <person name="Hayashi T."/>
            <person name="Toyoda A."/>
            <person name="Oliveira C."/>
            <person name="Osipova E."/>
            <person name="Leigh N.D."/>
            <person name="Simon A."/>
            <person name="Yun M.H."/>
        </authorList>
    </citation>
    <scope>NUCLEOTIDE SEQUENCE</scope>
    <source>
        <strain evidence="2">20211129_DDA</strain>
        <tissue evidence="2">Liver</tissue>
    </source>
</reference>
<evidence type="ECO:0000313" key="3">
    <source>
        <dbReference type="Proteomes" id="UP001066276"/>
    </source>
</evidence>